<comment type="caution">
    <text evidence="8">The sequence shown here is derived from an EMBL/GenBank/DDBJ whole genome shotgun (WGS) entry which is preliminary data.</text>
</comment>
<dbReference type="EMBL" id="CAMXCT020003223">
    <property type="protein sequence ID" value="CAL1156518.1"/>
    <property type="molecule type" value="Genomic_DNA"/>
</dbReference>
<dbReference type="Proteomes" id="UP001152797">
    <property type="component" value="Unassembled WGS sequence"/>
</dbReference>
<keyword evidence="10" id="KW-0406">Ion transport</keyword>
<organism evidence="8">
    <name type="scientific">Cladocopium goreaui</name>
    <dbReference type="NCBI Taxonomy" id="2562237"/>
    <lineage>
        <taxon>Eukaryota</taxon>
        <taxon>Sar</taxon>
        <taxon>Alveolata</taxon>
        <taxon>Dinophyceae</taxon>
        <taxon>Suessiales</taxon>
        <taxon>Symbiodiniaceae</taxon>
        <taxon>Cladocopium</taxon>
    </lineage>
</organism>
<keyword evidence="10" id="KW-0813">Transport</keyword>
<feature type="coiled-coil region" evidence="5">
    <location>
        <begin position="434"/>
        <end position="482"/>
    </location>
</feature>
<evidence type="ECO:0000256" key="2">
    <source>
        <dbReference type="ARBA" id="ARBA00022692"/>
    </source>
</evidence>
<dbReference type="InterPro" id="IPR005821">
    <property type="entry name" value="Ion_trans_dom"/>
</dbReference>
<keyword evidence="11" id="KW-1185">Reference proteome</keyword>
<gene>
    <name evidence="8" type="ORF">C1SCF055_LOCUS29034</name>
</gene>
<feature type="transmembrane region" description="Helical" evidence="6">
    <location>
        <begin position="290"/>
        <end position="313"/>
    </location>
</feature>
<dbReference type="EMBL" id="CAMXCT030003223">
    <property type="protein sequence ID" value="CAL4790455.1"/>
    <property type="molecule type" value="Genomic_DNA"/>
</dbReference>
<feature type="transmembrane region" description="Helical" evidence="6">
    <location>
        <begin position="217"/>
        <end position="239"/>
    </location>
</feature>
<dbReference type="Pfam" id="PF00520">
    <property type="entry name" value="Ion_trans"/>
    <property type="match status" value="1"/>
</dbReference>
<evidence type="ECO:0000256" key="6">
    <source>
        <dbReference type="SAM" id="Phobius"/>
    </source>
</evidence>
<evidence type="ECO:0000313" key="9">
    <source>
        <dbReference type="EMBL" id="CAL1156518.1"/>
    </source>
</evidence>
<evidence type="ECO:0000313" key="10">
    <source>
        <dbReference type="EMBL" id="CAL4790455.1"/>
    </source>
</evidence>
<keyword evidence="5" id="KW-0175">Coiled coil</keyword>
<dbReference type="GO" id="GO:0001518">
    <property type="term" value="C:voltage-gated sodium channel complex"/>
    <property type="evidence" value="ECO:0007669"/>
    <property type="project" value="TreeGrafter"/>
</dbReference>
<name>A0A9P1G7P8_9DINO</name>
<accession>A0A9P1G7P8</accession>
<dbReference type="PANTHER" id="PTHR10037:SF62">
    <property type="entry name" value="SODIUM CHANNEL PROTEIN 60E"/>
    <property type="match status" value="1"/>
</dbReference>
<dbReference type="OrthoDB" id="424289at2759"/>
<reference evidence="8" key="1">
    <citation type="submission" date="2022-10" db="EMBL/GenBank/DDBJ databases">
        <authorList>
            <person name="Chen Y."/>
            <person name="Dougan E. K."/>
            <person name="Chan C."/>
            <person name="Rhodes N."/>
            <person name="Thang M."/>
        </authorList>
    </citation>
    <scope>NUCLEOTIDE SEQUENCE</scope>
</reference>
<proteinExistence type="predicted"/>
<evidence type="ECO:0000313" key="8">
    <source>
        <dbReference type="EMBL" id="CAI4003143.1"/>
    </source>
</evidence>
<evidence type="ECO:0000313" key="11">
    <source>
        <dbReference type="Proteomes" id="UP001152797"/>
    </source>
</evidence>
<dbReference type="SUPFAM" id="SSF81324">
    <property type="entry name" value="Voltage-gated potassium channels"/>
    <property type="match status" value="1"/>
</dbReference>
<evidence type="ECO:0000259" key="7">
    <source>
        <dbReference type="Pfam" id="PF00520"/>
    </source>
</evidence>
<keyword evidence="10" id="KW-0407">Ion channel</keyword>
<keyword evidence="3 6" id="KW-1133">Transmembrane helix</keyword>
<dbReference type="EMBL" id="CAMXCT010003223">
    <property type="protein sequence ID" value="CAI4003143.1"/>
    <property type="molecule type" value="Genomic_DNA"/>
</dbReference>
<feature type="non-terminal residue" evidence="8">
    <location>
        <position position="507"/>
    </location>
</feature>
<dbReference type="AlphaFoldDB" id="A0A9P1G7P8"/>
<evidence type="ECO:0000256" key="4">
    <source>
        <dbReference type="ARBA" id="ARBA00023136"/>
    </source>
</evidence>
<keyword evidence="2 6" id="KW-0812">Transmembrane</keyword>
<feature type="transmembrane region" description="Helical" evidence="6">
    <location>
        <begin position="87"/>
        <end position="107"/>
    </location>
</feature>
<dbReference type="InterPro" id="IPR027359">
    <property type="entry name" value="Volt_channel_dom_sf"/>
</dbReference>
<dbReference type="Gene3D" id="1.10.287.70">
    <property type="match status" value="1"/>
</dbReference>
<keyword evidence="4 6" id="KW-0472">Membrane</keyword>
<dbReference type="Gene3D" id="1.20.120.350">
    <property type="entry name" value="Voltage-gated potassium channels. Chain C"/>
    <property type="match status" value="1"/>
</dbReference>
<evidence type="ECO:0000256" key="1">
    <source>
        <dbReference type="ARBA" id="ARBA00004141"/>
    </source>
</evidence>
<feature type="domain" description="Ion transport" evidence="7">
    <location>
        <begin position="86"/>
        <end position="320"/>
    </location>
</feature>
<dbReference type="InterPro" id="IPR043203">
    <property type="entry name" value="VGCC_Ca_Na"/>
</dbReference>
<feature type="transmembrane region" description="Helical" evidence="6">
    <location>
        <begin position="119"/>
        <end position="138"/>
    </location>
</feature>
<evidence type="ECO:0000256" key="3">
    <source>
        <dbReference type="ARBA" id="ARBA00022989"/>
    </source>
</evidence>
<sequence>VSGSTGLEGLEILEQNPISIRHGQGDPFPVNPQELHATLGVAPTGLVSSLQPQSNDVPGFVDVWDLFGPEYRTHLYRQEKHIANSPLFNGLIMVAVVINTTLVGVEVDSAKEVMAWDRLGFVAIEAFFCLFFTFELLVRFDQQSWGYFQDLLNLLDYSLVIASWLDVATSASTYRERVQLASTIRVFRFVRIVRVLDNSKSDLLVIARGLANAVEHVLQLSIITAVFVFMMAVVLTSLVAQDAYAISRWPEAKMYAGSVWRSTITVMQLATLDFWSEVAIALFEISPLSLVTICFTLFLLNFGVINHLVAIMVDRVSNISGESAVLHEKLLSKAHDSLIRGLEEDLRVGIGMDGKLSLAAFHKLIEMPAVNQKLQLMGISDEEAQAFFDIMEGERHGGITIHQFVMGLSKAKGKAKSIDMCKLICVVNRQTSRATQLVSRVRGLIQEVDALQKRFNDLGKGLTRERMILREQEERLSALQQQKRDTDVFYQSMDMQRQYAQVRMKLQ</sequence>
<comment type="subcellular location">
    <subcellularLocation>
        <location evidence="1">Membrane</location>
        <topology evidence="1">Multi-pass membrane protein</topology>
    </subcellularLocation>
</comment>
<evidence type="ECO:0000256" key="5">
    <source>
        <dbReference type="SAM" id="Coils"/>
    </source>
</evidence>
<dbReference type="PANTHER" id="PTHR10037">
    <property type="entry name" value="VOLTAGE-GATED CATION CHANNEL CALCIUM AND SODIUM"/>
    <property type="match status" value="1"/>
</dbReference>
<reference evidence="9" key="2">
    <citation type="submission" date="2024-04" db="EMBL/GenBank/DDBJ databases">
        <authorList>
            <person name="Chen Y."/>
            <person name="Shah S."/>
            <person name="Dougan E. K."/>
            <person name="Thang M."/>
            <person name="Chan C."/>
        </authorList>
    </citation>
    <scope>NUCLEOTIDE SEQUENCE [LARGE SCALE GENOMIC DNA]</scope>
</reference>
<dbReference type="GO" id="GO:0005248">
    <property type="term" value="F:voltage-gated sodium channel activity"/>
    <property type="evidence" value="ECO:0007669"/>
    <property type="project" value="TreeGrafter"/>
</dbReference>
<protein>
    <recommendedName>
        <fullName evidence="7">Ion transport domain-containing protein</fullName>
    </recommendedName>
</protein>